<dbReference type="PRINTS" id="PR01036">
    <property type="entry name" value="TCRTETB"/>
</dbReference>
<evidence type="ECO:0000256" key="6">
    <source>
        <dbReference type="SAM" id="Phobius"/>
    </source>
</evidence>
<evidence type="ECO:0000256" key="1">
    <source>
        <dbReference type="ARBA" id="ARBA00004651"/>
    </source>
</evidence>
<feature type="transmembrane region" description="Helical" evidence="6">
    <location>
        <begin position="84"/>
        <end position="103"/>
    </location>
</feature>
<proteinExistence type="predicted"/>
<feature type="transmembrane region" description="Helical" evidence="6">
    <location>
        <begin position="435"/>
        <end position="455"/>
    </location>
</feature>
<dbReference type="InterPro" id="IPR011701">
    <property type="entry name" value="MFS"/>
</dbReference>
<feature type="transmembrane region" description="Helical" evidence="6">
    <location>
        <begin position="53"/>
        <end position="72"/>
    </location>
</feature>
<keyword evidence="2" id="KW-0813">Transport</keyword>
<feature type="transmembrane region" description="Helical" evidence="6">
    <location>
        <begin position="205"/>
        <end position="225"/>
    </location>
</feature>
<evidence type="ECO:0000256" key="3">
    <source>
        <dbReference type="ARBA" id="ARBA00022692"/>
    </source>
</evidence>
<dbReference type="EMBL" id="VXRG01000127">
    <property type="protein sequence ID" value="MXY94817.1"/>
    <property type="molecule type" value="Genomic_DNA"/>
</dbReference>
<dbReference type="AlphaFoldDB" id="A0A6B0YW13"/>
<evidence type="ECO:0000256" key="4">
    <source>
        <dbReference type="ARBA" id="ARBA00022989"/>
    </source>
</evidence>
<dbReference type="PANTHER" id="PTHR42718">
    <property type="entry name" value="MAJOR FACILITATOR SUPERFAMILY MULTIDRUG TRANSPORTER MFSC"/>
    <property type="match status" value="1"/>
</dbReference>
<evidence type="ECO:0000256" key="2">
    <source>
        <dbReference type="ARBA" id="ARBA00022448"/>
    </source>
</evidence>
<evidence type="ECO:0000313" key="8">
    <source>
        <dbReference type="EMBL" id="MXY94817.1"/>
    </source>
</evidence>
<protein>
    <submittedName>
        <fullName evidence="8">MFS transporter</fullName>
    </submittedName>
</protein>
<feature type="transmembrane region" description="Helical" evidence="6">
    <location>
        <begin position="172"/>
        <end position="193"/>
    </location>
</feature>
<comment type="caution">
    <text evidence="8">The sequence shown here is derived from an EMBL/GenBank/DDBJ whole genome shotgun (WGS) entry which is preliminary data.</text>
</comment>
<organism evidence="8">
    <name type="scientific">Caldilineaceae bacterium SB0664_bin_27</name>
    <dbReference type="NCBI Taxonomy" id="2605260"/>
    <lineage>
        <taxon>Bacteria</taxon>
        <taxon>Bacillati</taxon>
        <taxon>Chloroflexota</taxon>
        <taxon>Caldilineae</taxon>
        <taxon>Caldilineales</taxon>
        <taxon>Caldilineaceae</taxon>
    </lineage>
</organism>
<keyword evidence="4 6" id="KW-1133">Transmembrane helix</keyword>
<feature type="transmembrane region" description="Helical" evidence="6">
    <location>
        <begin position="339"/>
        <end position="360"/>
    </location>
</feature>
<dbReference type="CDD" id="cd17321">
    <property type="entry name" value="MFS_MMR_MDR_like"/>
    <property type="match status" value="1"/>
</dbReference>
<feature type="transmembrane region" description="Helical" evidence="6">
    <location>
        <begin position="408"/>
        <end position="429"/>
    </location>
</feature>
<feature type="transmembrane region" description="Helical" evidence="6">
    <location>
        <begin position="237"/>
        <end position="253"/>
    </location>
</feature>
<comment type="subcellular location">
    <subcellularLocation>
        <location evidence="1">Cell membrane</location>
        <topology evidence="1">Multi-pass membrane protein</topology>
    </subcellularLocation>
</comment>
<gene>
    <name evidence="8" type="ORF">F4Y42_15365</name>
</gene>
<dbReference type="PANTHER" id="PTHR42718:SF9">
    <property type="entry name" value="MAJOR FACILITATOR SUPERFAMILY MULTIDRUG TRANSPORTER MFSC"/>
    <property type="match status" value="1"/>
</dbReference>
<dbReference type="Gene3D" id="1.20.1720.10">
    <property type="entry name" value="Multidrug resistance protein D"/>
    <property type="match status" value="1"/>
</dbReference>
<keyword evidence="3 6" id="KW-0812">Transmembrane</keyword>
<evidence type="ECO:0000256" key="5">
    <source>
        <dbReference type="ARBA" id="ARBA00023136"/>
    </source>
</evidence>
<dbReference type="SUPFAM" id="SSF103473">
    <property type="entry name" value="MFS general substrate transporter"/>
    <property type="match status" value="1"/>
</dbReference>
<dbReference type="PROSITE" id="PS50850">
    <property type="entry name" value="MFS"/>
    <property type="match status" value="1"/>
</dbReference>
<feature type="domain" description="Major facilitator superfamily (MFS) profile" evidence="7">
    <location>
        <begin position="18"/>
        <end position="459"/>
    </location>
</feature>
<accession>A0A6B0YW13</accession>
<feature type="transmembrane region" description="Helical" evidence="6">
    <location>
        <begin position="307"/>
        <end position="327"/>
    </location>
</feature>
<keyword evidence="5 6" id="KW-0472">Membrane</keyword>
<dbReference type="Pfam" id="PF07690">
    <property type="entry name" value="MFS_1"/>
    <property type="match status" value="1"/>
</dbReference>
<sequence>MKSNESMPAAATRSHWGLLIALMIPVGMATMNMSMFGVALPTVRDAFAVEADMTAWLLAAYSLPFVIFMPLYGKLGDSLGKARLFQSGIVFFFAGSLICLLAGNLPQLLIGRVLQGMGTAGYYPLCIAIIAERFPAGQRGKAMGTWSSVAPGASTLGPLLGGYAVANFGWNYVFVPSLLVALIALWAAYLRVPSQSPIRGEGLQAFDWLGAALLGGALVFAIFYLSSRTVTGVEPLQDWRLLAAAAGFGLLFWRREGRTPRPLVNFSLYRRKNFGVASLAAGFRMVIMHTANFLNVLFLTDVYGLDAIGLGVFTTIFSGAIFATTQVGGQLSDRIHGRWIVGGSFAIMICSLAGLALFPLPLLGAAALMLTQSLAGGLAMAALHRAAMEEIPMEESGSAAGLYSTARFGGGVVGATIAGVGLQQALLVAPGPLEAYQWVFGGVAVISLASLAVAWRLER</sequence>
<dbReference type="GO" id="GO:0005886">
    <property type="term" value="C:plasma membrane"/>
    <property type="evidence" value="ECO:0007669"/>
    <property type="project" value="UniProtKB-SubCell"/>
</dbReference>
<feature type="transmembrane region" description="Helical" evidence="6">
    <location>
        <begin position="366"/>
        <end position="387"/>
    </location>
</feature>
<evidence type="ECO:0000259" key="7">
    <source>
        <dbReference type="PROSITE" id="PS50850"/>
    </source>
</evidence>
<dbReference type="InterPro" id="IPR020846">
    <property type="entry name" value="MFS_dom"/>
</dbReference>
<dbReference type="GO" id="GO:0022857">
    <property type="term" value="F:transmembrane transporter activity"/>
    <property type="evidence" value="ECO:0007669"/>
    <property type="project" value="InterPro"/>
</dbReference>
<feature type="transmembrane region" description="Helical" evidence="6">
    <location>
        <begin position="274"/>
        <end position="295"/>
    </location>
</feature>
<dbReference type="Gene3D" id="1.20.1250.20">
    <property type="entry name" value="MFS general substrate transporter like domains"/>
    <property type="match status" value="1"/>
</dbReference>
<feature type="transmembrane region" description="Helical" evidence="6">
    <location>
        <begin position="16"/>
        <end position="41"/>
    </location>
</feature>
<dbReference type="InterPro" id="IPR036259">
    <property type="entry name" value="MFS_trans_sf"/>
</dbReference>
<reference evidence="8" key="1">
    <citation type="submission" date="2019-09" db="EMBL/GenBank/DDBJ databases">
        <title>Characterisation of the sponge microbiome using genome-centric metagenomics.</title>
        <authorList>
            <person name="Engelberts J.P."/>
            <person name="Robbins S.J."/>
            <person name="De Goeij J.M."/>
            <person name="Aranda M."/>
            <person name="Bell S.C."/>
            <person name="Webster N.S."/>
        </authorList>
    </citation>
    <scope>NUCLEOTIDE SEQUENCE</scope>
    <source>
        <strain evidence="8">SB0664_bin_27</strain>
    </source>
</reference>
<name>A0A6B0YW13_9CHLR</name>